<protein>
    <recommendedName>
        <fullName evidence="3">AAA+ ATPase domain-containing protein</fullName>
    </recommendedName>
</protein>
<evidence type="ECO:0000313" key="1">
    <source>
        <dbReference type="EMBL" id="KAA8828129.1"/>
    </source>
</evidence>
<dbReference type="SUPFAM" id="SSF52540">
    <property type="entry name" value="P-loop containing nucleoside triphosphate hydrolases"/>
    <property type="match status" value="1"/>
</dbReference>
<reference evidence="1 2" key="1">
    <citation type="journal article" date="2019" name="Syst. Appl. Microbiol.">
        <title>Characterization of Bifidobacterium species in feaces of the Egyptian fruit bat: Description of B. vespertilionis sp. nov. and B. rousetti sp. nov.</title>
        <authorList>
            <person name="Modesto M."/>
            <person name="Satti M."/>
            <person name="Watanabe K."/>
            <person name="Puglisi E."/>
            <person name="Morelli L."/>
            <person name="Huang C.-H."/>
            <person name="Liou J.-S."/>
            <person name="Miyashita M."/>
            <person name="Tamura T."/>
            <person name="Saito S."/>
            <person name="Mori K."/>
            <person name="Huang L."/>
            <person name="Sciavilla P."/>
            <person name="Sandri C."/>
            <person name="Spiezio C."/>
            <person name="Vitali F."/>
            <person name="Cavalieri D."/>
            <person name="Perpetuini G."/>
            <person name="Tofalo R."/>
            <person name="Bonetti A."/>
            <person name="Arita M."/>
            <person name="Mattarelli P."/>
        </authorList>
    </citation>
    <scope>NUCLEOTIDE SEQUENCE [LARGE SCALE GENOMIC DNA]</scope>
    <source>
        <strain evidence="1 2">RST17</strain>
    </source>
</reference>
<dbReference type="EMBL" id="RZUH01000004">
    <property type="protein sequence ID" value="KAA8828129.1"/>
    <property type="molecule type" value="Genomic_DNA"/>
</dbReference>
<dbReference type="Proteomes" id="UP000410049">
    <property type="component" value="Unassembled WGS sequence"/>
</dbReference>
<dbReference type="RefSeq" id="WP_150379295.1">
    <property type="nucleotide sequence ID" value="NZ_RZUH01000004.1"/>
</dbReference>
<evidence type="ECO:0000313" key="2">
    <source>
        <dbReference type="Proteomes" id="UP000410049"/>
    </source>
</evidence>
<evidence type="ECO:0008006" key="3">
    <source>
        <dbReference type="Google" id="ProtNLM"/>
    </source>
</evidence>
<sequence>MATMFHVGVNPNGESEPLYKRADVALDAGVTVLVGSNGSGKTTLLNRVRAAAETMGWAAHGVDARARTVREVAAAAAWSPDPTLFPQALGLAFSSEGQQIAAILEDSCRTIGGLAKRAGETPFLLTVDAIDSGLDTAEIGMFLDSCRWIIRRRGGAPTIVLVASNTFTPVDWANRNDGTTLSVRDLKPVTLPDWPAWRDWVERDSELKYRRIRRMASERRPA</sequence>
<name>A0A5M9ZL17_9BIFI</name>
<organism evidence="1 2">
    <name type="scientific">Bifidobacterium myosotis</name>
    <dbReference type="NCBI Taxonomy" id="1630166"/>
    <lineage>
        <taxon>Bacteria</taxon>
        <taxon>Bacillati</taxon>
        <taxon>Actinomycetota</taxon>
        <taxon>Actinomycetes</taxon>
        <taxon>Bifidobacteriales</taxon>
        <taxon>Bifidobacteriaceae</taxon>
        <taxon>Bifidobacterium</taxon>
    </lineage>
</organism>
<comment type="caution">
    <text evidence="1">The sequence shown here is derived from an EMBL/GenBank/DDBJ whole genome shotgun (WGS) entry which is preliminary data.</text>
</comment>
<accession>A0A5M9ZL17</accession>
<gene>
    <name evidence="1" type="ORF">EMO91_06725</name>
</gene>
<dbReference type="AlphaFoldDB" id="A0A5M9ZL17"/>
<proteinExistence type="predicted"/>
<dbReference type="InterPro" id="IPR027417">
    <property type="entry name" value="P-loop_NTPase"/>
</dbReference>
<dbReference type="Gene3D" id="3.40.50.300">
    <property type="entry name" value="P-loop containing nucleotide triphosphate hydrolases"/>
    <property type="match status" value="1"/>
</dbReference>